<dbReference type="Proteomes" id="UP000229893">
    <property type="component" value="Unassembled WGS sequence"/>
</dbReference>
<keyword evidence="2 6" id="KW-0698">rRNA processing</keyword>
<dbReference type="GO" id="GO:0071424">
    <property type="term" value="F:rRNA (cytosine-N4-)-methyltransferase activity"/>
    <property type="evidence" value="ECO:0007669"/>
    <property type="project" value="UniProtKB-UniRule"/>
</dbReference>
<dbReference type="PIRSF" id="PIRSF004486">
    <property type="entry name" value="MraW"/>
    <property type="match status" value="1"/>
</dbReference>
<dbReference type="Gene3D" id="3.40.50.150">
    <property type="entry name" value="Vaccinia Virus protein VP39"/>
    <property type="match status" value="1"/>
</dbReference>
<dbReference type="PANTHER" id="PTHR11265">
    <property type="entry name" value="S-ADENOSYL-METHYLTRANSFERASE MRAW"/>
    <property type="match status" value="1"/>
</dbReference>
<dbReference type="Pfam" id="PF01795">
    <property type="entry name" value="Methyltransf_5"/>
    <property type="match status" value="1"/>
</dbReference>
<sequence length="290" mass="32674">MHTPVLLKEVIENLNPQKGEFFIDGTLGGGGHAKAIWEKIKPNGKLLVLDLDKSAVDRFKESILSENIVAINANYADLVSIISANDLPRVDGLLLDLGFSSDQIELSGRGFSFNRDEPLYMTYSEDEESVASILSRLSEKDLADVIYKYGDERFSRKIAKAIKERTQKESIISSLELSEIIRQILPKSYEQGRIDPATRTFQALRIYANHELDNIRRVISILPNIIASLGRVAIITFHSLEDEIVKNSFKELVDEKKAVLVNKKPIVPTIEEKSHNPKSRSAKLRVIKFN</sequence>
<name>A0A2H0N886_9BACT</name>
<feature type="binding site" evidence="6">
    <location>
        <position position="103"/>
    </location>
    <ligand>
        <name>S-adenosyl-L-methionine</name>
        <dbReference type="ChEBI" id="CHEBI:59789"/>
    </ligand>
</feature>
<dbReference type="HAMAP" id="MF_01007">
    <property type="entry name" value="16SrRNA_methyltr_H"/>
    <property type="match status" value="1"/>
</dbReference>
<evidence type="ECO:0000256" key="5">
    <source>
        <dbReference type="ARBA" id="ARBA00022691"/>
    </source>
</evidence>
<dbReference type="GO" id="GO:0005737">
    <property type="term" value="C:cytoplasm"/>
    <property type="evidence" value="ECO:0007669"/>
    <property type="project" value="UniProtKB-SubCell"/>
</dbReference>
<accession>A0A2H0N886</accession>
<dbReference type="PANTHER" id="PTHR11265:SF0">
    <property type="entry name" value="12S RRNA N4-METHYLCYTIDINE METHYLTRANSFERASE"/>
    <property type="match status" value="1"/>
</dbReference>
<comment type="similarity">
    <text evidence="1 6">Belongs to the methyltransferase superfamily. RsmH family.</text>
</comment>
<dbReference type="Gene3D" id="1.10.150.170">
    <property type="entry name" value="Putative methyltransferase TM0872, insert domain"/>
    <property type="match status" value="1"/>
</dbReference>
<dbReference type="InterPro" id="IPR029063">
    <property type="entry name" value="SAM-dependent_MTases_sf"/>
</dbReference>
<dbReference type="SUPFAM" id="SSF81799">
    <property type="entry name" value="Putative methyltransferase TM0872, insert domain"/>
    <property type="match status" value="1"/>
</dbReference>
<feature type="binding site" evidence="6">
    <location>
        <position position="50"/>
    </location>
    <ligand>
        <name>S-adenosyl-L-methionine</name>
        <dbReference type="ChEBI" id="CHEBI:59789"/>
    </ligand>
</feature>
<dbReference type="GO" id="GO:0070475">
    <property type="term" value="P:rRNA base methylation"/>
    <property type="evidence" value="ECO:0007669"/>
    <property type="project" value="UniProtKB-UniRule"/>
</dbReference>
<evidence type="ECO:0000256" key="6">
    <source>
        <dbReference type="HAMAP-Rule" id="MF_01007"/>
    </source>
</evidence>
<dbReference type="InterPro" id="IPR002903">
    <property type="entry name" value="RsmH"/>
</dbReference>
<dbReference type="InterPro" id="IPR023397">
    <property type="entry name" value="SAM-dep_MeTrfase_MraW_recog"/>
</dbReference>
<feature type="binding site" evidence="6">
    <location>
        <begin position="30"/>
        <end position="32"/>
    </location>
    <ligand>
        <name>S-adenosyl-L-methionine</name>
        <dbReference type="ChEBI" id="CHEBI:59789"/>
    </ligand>
</feature>
<reference evidence="7 8" key="1">
    <citation type="submission" date="2017-09" db="EMBL/GenBank/DDBJ databases">
        <title>Depth-based differentiation of microbial function through sediment-hosted aquifers and enrichment of novel symbionts in the deep terrestrial subsurface.</title>
        <authorList>
            <person name="Probst A.J."/>
            <person name="Ladd B."/>
            <person name="Jarett J.K."/>
            <person name="Geller-Mcgrath D.E."/>
            <person name="Sieber C.M."/>
            <person name="Emerson J.B."/>
            <person name="Anantharaman K."/>
            <person name="Thomas B.C."/>
            <person name="Malmstrom R."/>
            <person name="Stieglmeier M."/>
            <person name="Klingl A."/>
            <person name="Woyke T."/>
            <person name="Ryan C.M."/>
            <person name="Banfield J.F."/>
        </authorList>
    </citation>
    <scope>NUCLEOTIDE SEQUENCE [LARGE SCALE GENOMIC DNA]</scope>
    <source>
        <strain evidence="7">CG11_big_fil_rev_8_21_14_0_20_35_14</strain>
    </source>
</reference>
<comment type="function">
    <text evidence="6">Specifically methylates the N4 position of cytidine in position 1402 (C1402) of 16S rRNA.</text>
</comment>
<gene>
    <name evidence="6" type="primary">rsmH</name>
    <name evidence="7" type="ORF">COV57_00895</name>
</gene>
<comment type="catalytic activity">
    <reaction evidence="6">
        <text>cytidine(1402) in 16S rRNA + S-adenosyl-L-methionine = N(4)-methylcytidine(1402) in 16S rRNA + S-adenosyl-L-homocysteine + H(+)</text>
        <dbReference type="Rhea" id="RHEA:42928"/>
        <dbReference type="Rhea" id="RHEA-COMP:10286"/>
        <dbReference type="Rhea" id="RHEA-COMP:10287"/>
        <dbReference type="ChEBI" id="CHEBI:15378"/>
        <dbReference type="ChEBI" id="CHEBI:57856"/>
        <dbReference type="ChEBI" id="CHEBI:59789"/>
        <dbReference type="ChEBI" id="CHEBI:74506"/>
        <dbReference type="ChEBI" id="CHEBI:82748"/>
        <dbReference type="EC" id="2.1.1.199"/>
    </reaction>
</comment>
<dbReference type="NCBIfam" id="TIGR00006">
    <property type="entry name" value="16S rRNA (cytosine(1402)-N(4))-methyltransferase RsmH"/>
    <property type="match status" value="1"/>
</dbReference>
<comment type="caution">
    <text evidence="7">The sequence shown here is derived from an EMBL/GenBank/DDBJ whole genome shotgun (WGS) entry which is preliminary data.</text>
</comment>
<evidence type="ECO:0000256" key="4">
    <source>
        <dbReference type="ARBA" id="ARBA00022679"/>
    </source>
</evidence>
<feature type="binding site" evidence="6">
    <location>
        <position position="75"/>
    </location>
    <ligand>
        <name>S-adenosyl-L-methionine</name>
        <dbReference type="ChEBI" id="CHEBI:59789"/>
    </ligand>
</feature>
<keyword evidence="3 6" id="KW-0489">Methyltransferase</keyword>
<dbReference type="EC" id="2.1.1.199" evidence="6"/>
<dbReference type="EMBL" id="PCWO01000014">
    <property type="protein sequence ID" value="PIR05099.1"/>
    <property type="molecule type" value="Genomic_DNA"/>
</dbReference>
<keyword evidence="5 6" id="KW-0949">S-adenosyl-L-methionine</keyword>
<dbReference type="AlphaFoldDB" id="A0A2H0N886"/>
<comment type="subcellular location">
    <subcellularLocation>
        <location evidence="6">Cytoplasm</location>
    </subcellularLocation>
</comment>
<evidence type="ECO:0000313" key="8">
    <source>
        <dbReference type="Proteomes" id="UP000229893"/>
    </source>
</evidence>
<dbReference type="SUPFAM" id="SSF53335">
    <property type="entry name" value="S-adenosyl-L-methionine-dependent methyltransferases"/>
    <property type="match status" value="1"/>
</dbReference>
<evidence type="ECO:0000313" key="7">
    <source>
        <dbReference type="EMBL" id="PIR05099.1"/>
    </source>
</evidence>
<feature type="binding site" evidence="6">
    <location>
        <position position="96"/>
    </location>
    <ligand>
        <name>S-adenosyl-L-methionine</name>
        <dbReference type="ChEBI" id="CHEBI:59789"/>
    </ligand>
</feature>
<keyword evidence="6" id="KW-0963">Cytoplasm</keyword>
<evidence type="ECO:0000256" key="1">
    <source>
        <dbReference type="ARBA" id="ARBA00010396"/>
    </source>
</evidence>
<evidence type="ECO:0000256" key="2">
    <source>
        <dbReference type="ARBA" id="ARBA00022552"/>
    </source>
</evidence>
<organism evidence="7 8">
    <name type="scientific">Candidatus Liptonbacteria bacterium CG11_big_fil_rev_8_21_14_0_20_35_14</name>
    <dbReference type="NCBI Taxonomy" id="1974634"/>
    <lineage>
        <taxon>Bacteria</taxon>
        <taxon>Candidatus Liptoniibacteriota</taxon>
    </lineage>
</organism>
<protein>
    <recommendedName>
        <fullName evidence="6">Ribosomal RNA small subunit methyltransferase H</fullName>
        <ecNumber evidence="6">2.1.1.199</ecNumber>
    </recommendedName>
    <alternativeName>
        <fullName evidence="6">16S rRNA m(4)C1402 methyltransferase</fullName>
    </alternativeName>
    <alternativeName>
        <fullName evidence="6">rRNA (cytosine-N(4)-)-methyltransferase RsmH</fullName>
    </alternativeName>
</protein>
<proteinExistence type="inferred from homology"/>
<evidence type="ECO:0000256" key="3">
    <source>
        <dbReference type="ARBA" id="ARBA00022603"/>
    </source>
</evidence>
<keyword evidence="4 6" id="KW-0808">Transferase</keyword>